<evidence type="ECO:0000256" key="6">
    <source>
        <dbReference type="RuleBase" id="RU363007"/>
    </source>
</evidence>
<dbReference type="OrthoDB" id="4018833at2759"/>
<accession>A0A0V1Q5X5</accession>
<comment type="function">
    <text evidence="5 6">Essential for respiratory growth and required for maintenance of mtDNA. Required for cell survival in the absence of prohibitins.</text>
</comment>
<dbReference type="EMBL" id="LMYN01000004">
    <property type="protein sequence ID" value="KSA03853.1"/>
    <property type="molecule type" value="Genomic_DNA"/>
</dbReference>
<gene>
    <name evidence="7" type="ORF">AC631_00308</name>
</gene>
<comment type="similarity">
    <text evidence="2 6">Belongs to the GEP5 family.</text>
</comment>
<evidence type="ECO:0000256" key="4">
    <source>
        <dbReference type="ARBA" id="ARBA00023128"/>
    </source>
</evidence>
<comment type="subcellular location">
    <subcellularLocation>
        <location evidence="1 6">Mitochondrion</location>
    </subcellularLocation>
</comment>
<comment type="caution">
    <text evidence="7">The sequence shown here is derived from an EMBL/GenBank/DDBJ whole genome shotgun (WGS) entry which is preliminary data.</text>
</comment>
<dbReference type="GeneID" id="26837317"/>
<evidence type="ECO:0000313" key="7">
    <source>
        <dbReference type="EMBL" id="KSA03853.1"/>
    </source>
</evidence>
<dbReference type="Pfam" id="PF17053">
    <property type="entry name" value="GEP5"/>
    <property type="match status" value="1"/>
</dbReference>
<evidence type="ECO:0000256" key="2">
    <source>
        <dbReference type="ARBA" id="ARBA00008036"/>
    </source>
</evidence>
<organism evidence="7 8">
    <name type="scientific">Debaryomyces fabryi</name>
    <dbReference type="NCBI Taxonomy" id="58627"/>
    <lineage>
        <taxon>Eukaryota</taxon>
        <taxon>Fungi</taxon>
        <taxon>Dikarya</taxon>
        <taxon>Ascomycota</taxon>
        <taxon>Saccharomycotina</taxon>
        <taxon>Pichiomycetes</taxon>
        <taxon>Debaryomycetaceae</taxon>
        <taxon>Debaryomyces</taxon>
    </lineage>
</organism>
<dbReference type="AlphaFoldDB" id="A0A0V1Q5X5"/>
<evidence type="ECO:0000256" key="5">
    <source>
        <dbReference type="ARBA" id="ARBA00025061"/>
    </source>
</evidence>
<dbReference type="InterPro" id="IPR031455">
    <property type="entry name" value="Gep5"/>
</dbReference>
<evidence type="ECO:0000256" key="3">
    <source>
        <dbReference type="ARBA" id="ARBA00018341"/>
    </source>
</evidence>
<dbReference type="Proteomes" id="UP000054251">
    <property type="component" value="Unassembled WGS sequence"/>
</dbReference>
<proteinExistence type="inferred from homology"/>
<reference evidence="7 8" key="1">
    <citation type="submission" date="2015-11" db="EMBL/GenBank/DDBJ databases">
        <title>The genome of Debaryomyces fabryi.</title>
        <authorList>
            <person name="Tafer H."/>
            <person name="Lopandic K."/>
        </authorList>
    </citation>
    <scope>NUCLEOTIDE SEQUENCE [LARGE SCALE GENOMIC DNA]</scope>
    <source>
        <strain evidence="7 8">CBS 789</strain>
    </source>
</reference>
<protein>
    <recommendedName>
        <fullName evidence="3 6">Genetic interactor of prohibitin 5, mitochondrial</fullName>
    </recommendedName>
</protein>
<keyword evidence="8" id="KW-1185">Reference proteome</keyword>
<dbReference type="RefSeq" id="XP_015469955.1">
    <property type="nucleotide sequence ID" value="XM_015609138.1"/>
</dbReference>
<evidence type="ECO:0000256" key="1">
    <source>
        <dbReference type="ARBA" id="ARBA00004173"/>
    </source>
</evidence>
<evidence type="ECO:0000313" key="8">
    <source>
        <dbReference type="Proteomes" id="UP000054251"/>
    </source>
</evidence>
<dbReference type="GO" id="GO:0005739">
    <property type="term" value="C:mitochondrion"/>
    <property type="evidence" value="ECO:0007669"/>
    <property type="project" value="UniProtKB-SubCell"/>
</dbReference>
<name>A0A0V1Q5X5_9ASCO</name>
<sequence length="347" mass="41529">MGLSIRQYYKQICRRIHRLPLDHKTIECLRLHCKSKFVTQLKKGQYQHTSIDKSSFDKGIKVLDDVLVNENYDSLNTILDFIYKEALPQPQWVSDFMKYKYTAFRPCWPQVHLFNELTTTPKQSKLYEEALEKDKDMDLSLVSYFGIKPASIDTDLKPLKLAIDKTSPVSKILLEFKKLHSFVFRNQEKLTHLKVQPLEVIYPANRFGLPIHVTQRDKLLKQKVNYAKSLCQEFKPIYENSLNHLVEFAIYKPGSTKGNDAYKINENFFKYMIRKHNYERDNLNPLYKHHLRNKKLIPNDNNIRKYMREYVRKQFYYDSKLKTYKMCWMQNFYENEKRIVPGIEIPS</sequence>
<keyword evidence="4 6" id="KW-0496">Mitochondrion</keyword>